<keyword evidence="3 4" id="KW-0472">Membrane</keyword>
<feature type="transmembrane region" description="Helical" evidence="4">
    <location>
        <begin position="141"/>
        <end position="162"/>
    </location>
</feature>
<dbReference type="PANTHER" id="PTHR11360">
    <property type="entry name" value="MONOCARBOXYLATE TRANSPORTER"/>
    <property type="match status" value="1"/>
</dbReference>
<feature type="transmembrane region" description="Helical" evidence="4">
    <location>
        <begin position="389"/>
        <end position="410"/>
    </location>
</feature>
<reference evidence="6 7" key="1">
    <citation type="submission" date="2018-10" db="EMBL/GenBank/DDBJ databases">
        <title>Comparative analysis of microorganisms from saline springs in Andes Mountain Range, Colombia.</title>
        <authorList>
            <person name="Rubin E."/>
        </authorList>
    </citation>
    <scope>NUCLEOTIDE SEQUENCE [LARGE SCALE GENOMIC DNA]</scope>
    <source>
        <strain evidence="6 7">USBA 36</strain>
    </source>
</reference>
<evidence type="ECO:0000259" key="5">
    <source>
        <dbReference type="PROSITE" id="PS50850"/>
    </source>
</evidence>
<evidence type="ECO:0000313" key="7">
    <source>
        <dbReference type="Proteomes" id="UP000277424"/>
    </source>
</evidence>
<feature type="transmembrane region" description="Helical" evidence="4">
    <location>
        <begin position="14"/>
        <end position="36"/>
    </location>
</feature>
<dbReference type="InterPro" id="IPR050327">
    <property type="entry name" value="Proton-linked_MCT"/>
</dbReference>
<dbReference type="OrthoDB" id="146345at2"/>
<dbReference type="GO" id="GO:0022857">
    <property type="term" value="F:transmembrane transporter activity"/>
    <property type="evidence" value="ECO:0007669"/>
    <property type="project" value="InterPro"/>
</dbReference>
<feature type="transmembrane region" description="Helical" evidence="4">
    <location>
        <begin position="56"/>
        <end position="76"/>
    </location>
</feature>
<evidence type="ECO:0000256" key="1">
    <source>
        <dbReference type="ARBA" id="ARBA00022692"/>
    </source>
</evidence>
<dbReference type="SUPFAM" id="SSF103473">
    <property type="entry name" value="MFS general substrate transporter"/>
    <property type="match status" value="1"/>
</dbReference>
<dbReference type="InterPro" id="IPR020846">
    <property type="entry name" value="MFS_dom"/>
</dbReference>
<dbReference type="EMBL" id="RBIG01000002">
    <property type="protein sequence ID" value="RKQ70275.1"/>
    <property type="molecule type" value="Genomic_DNA"/>
</dbReference>
<feature type="transmembrane region" description="Helical" evidence="4">
    <location>
        <begin position="357"/>
        <end position="377"/>
    </location>
</feature>
<feature type="transmembrane region" description="Helical" evidence="4">
    <location>
        <begin position="324"/>
        <end position="345"/>
    </location>
</feature>
<dbReference type="InterPro" id="IPR011701">
    <property type="entry name" value="MFS"/>
</dbReference>
<feature type="transmembrane region" description="Helical" evidence="4">
    <location>
        <begin position="85"/>
        <end position="102"/>
    </location>
</feature>
<evidence type="ECO:0000256" key="3">
    <source>
        <dbReference type="ARBA" id="ARBA00023136"/>
    </source>
</evidence>
<keyword evidence="1 4" id="KW-0812">Transmembrane</keyword>
<evidence type="ECO:0000313" key="6">
    <source>
        <dbReference type="EMBL" id="RKQ70275.1"/>
    </source>
</evidence>
<keyword evidence="2 4" id="KW-1133">Transmembrane helix</keyword>
<feature type="transmembrane region" description="Helical" evidence="4">
    <location>
        <begin position="298"/>
        <end position="318"/>
    </location>
</feature>
<dbReference type="PROSITE" id="PS50850">
    <property type="entry name" value="MFS"/>
    <property type="match status" value="1"/>
</dbReference>
<dbReference type="AlphaFoldDB" id="A0A420WH72"/>
<feature type="transmembrane region" description="Helical" evidence="4">
    <location>
        <begin position="174"/>
        <end position="193"/>
    </location>
</feature>
<dbReference type="PANTHER" id="PTHR11360:SF290">
    <property type="entry name" value="MONOCARBOXYLATE MFS PERMEASE"/>
    <property type="match status" value="1"/>
</dbReference>
<proteinExistence type="predicted"/>
<comment type="caution">
    <text evidence="6">The sequence shown here is derived from an EMBL/GenBank/DDBJ whole genome shotgun (WGS) entry which is preliminary data.</text>
</comment>
<dbReference type="RefSeq" id="WP_121219972.1">
    <property type="nucleotide sequence ID" value="NZ_RBIG01000002.1"/>
</dbReference>
<dbReference type="Gene3D" id="1.20.1250.20">
    <property type="entry name" value="MFS general substrate transporter like domains"/>
    <property type="match status" value="2"/>
</dbReference>
<accession>A0A420WH72</accession>
<evidence type="ECO:0000256" key="4">
    <source>
        <dbReference type="SAM" id="Phobius"/>
    </source>
</evidence>
<feature type="transmembrane region" description="Helical" evidence="4">
    <location>
        <begin position="108"/>
        <end position="129"/>
    </location>
</feature>
<gene>
    <name evidence="6" type="ORF">BCL74_2219</name>
</gene>
<feature type="transmembrane region" description="Helical" evidence="4">
    <location>
        <begin position="273"/>
        <end position="291"/>
    </location>
</feature>
<dbReference type="InterPro" id="IPR036259">
    <property type="entry name" value="MFS_trans_sf"/>
</dbReference>
<feature type="transmembrane region" description="Helical" evidence="4">
    <location>
        <begin position="233"/>
        <end position="253"/>
    </location>
</feature>
<feature type="domain" description="Major facilitator superfamily (MFS) profile" evidence="5">
    <location>
        <begin position="17"/>
        <end position="413"/>
    </location>
</feature>
<evidence type="ECO:0000256" key="2">
    <source>
        <dbReference type="ARBA" id="ARBA00022989"/>
    </source>
</evidence>
<dbReference type="Pfam" id="PF07690">
    <property type="entry name" value="MFS_1"/>
    <property type="match status" value="1"/>
</dbReference>
<organism evidence="6 7">
    <name type="scientific">Oceanibaculum indicum</name>
    <dbReference type="NCBI Taxonomy" id="526216"/>
    <lineage>
        <taxon>Bacteria</taxon>
        <taxon>Pseudomonadati</taxon>
        <taxon>Pseudomonadota</taxon>
        <taxon>Alphaproteobacteria</taxon>
        <taxon>Rhodospirillales</taxon>
        <taxon>Oceanibaculaceae</taxon>
        <taxon>Oceanibaculum</taxon>
    </lineage>
</organism>
<dbReference type="Proteomes" id="UP000277424">
    <property type="component" value="Unassembled WGS sequence"/>
</dbReference>
<name>A0A420WH72_9PROT</name>
<sequence>MADKAAETSIERPYGWLVVIASMAMVSMAFGAMYLIVVGMVPVSQEMGWPRSVPSLANGLNWAGAGIGGVLMGWFADRYGAGRSAIIGGFSLAAGCVLAGSMQGEWSLYASHLLLLGIFGKGALMVPLLSNATRWFDRNRGFALAVVGSGQSIAGMLLPPLFRYAMDEAGWRSVMIGYGIACLAVILPLSLLLRRPAPVSVSASEPQPTSLPITLPGDDAVAFVRRAVPSLHLLHALLCLAIIGCCVAMAMPIVHLMSHAIDLGFSAARGAEMLSLLLAGGFVSRLGFGLLADRIGGLRTILIGSIGQAATLSLFVWVDGLTGLYLSALAFGLAFGGLVTTYSLVAREVFPLGEVGWRIGVILLCGTLGMAGGGYLGGLVFDLAGSYRIAFLTGVGFNLVNLVIVLGLVFRMRPAMSGKAVSGAVERTS</sequence>
<protein>
    <submittedName>
        <fullName evidence="6">Nitrate/nitrite transporter NarK</fullName>
    </submittedName>
</protein>